<dbReference type="GO" id="GO:0071007">
    <property type="term" value="C:U2-type catalytic step 2 spliceosome"/>
    <property type="evidence" value="ECO:0007669"/>
    <property type="project" value="TreeGrafter"/>
</dbReference>
<dbReference type="InterPro" id="IPR055430">
    <property type="entry name" value="HAT_Syf1_CNRKL1_C"/>
</dbReference>
<dbReference type="InterPro" id="IPR003107">
    <property type="entry name" value="HAT"/>
</dbReference>
<dbReference type="FunFam" id="1.25.40.10:FF:000023">
    <property type="entry name" value="Pre-mRNA-splicing factor SYF1"/>
    <property type="match status" value="1"/>
</dbReference>
<name>A0AAW2Z487_9EUKA</name>
<proteinExistence type="inferred from homology"/>
<gene>
    <name evidence="12" type="ORF">AKO1_004752</name>
</gene>
<dbReference type="SMART" id="SM00028">
    <property type="entry name" value="TPR"/>
    <property type="match status" value="2"/>
</dbReference>
<comment type="similarity">
    <text evidence="2">Belongs to the crooked-neck family.</text>
</comment>
<dbReference type="PANTHER" id="PTHR11246:SF5">
    <property type="entry name" value="PRE-MRNA-SPLICING FACTOR SYF1"/>
    <property type="match status" value="1"/>
</dbReference>
<evidence type="ECO:0000313" key="12">
    <source>
        <dbReference type="EMBL" id="KAL0484194.1"/>
    </source>
</evidence>
<keyword evidence="6" id="KW-0508">mRNA splicing</keyword>
<evidence type="ECO:0000259" key="11">
    <source>
        <dbReference type="Pfam" id="PF23233"/>
    </source>
</evidence>
<comment type="caution">
    <text evidence="12">The sequence shown here is derived from an EMBL/GenBank/DDBJ whole genome shotgun (WGS) entry which is preliminary data.</text>
</comment>
<keyword evidence="4" id="KW-0747">Spliceosome</keyword>
<dbReference type="InterPro" id="IPR056350">
    <property type="entry name" value="HAT_Syf1_central"/>
</dbReference>
<evidence type="ECO:0000256" key="4">
    <source>
        <dbReference type="ARBA" id="ARBA00022728"/>
    </source>
</evidence>
<dbReference type="GO" id="GO:0071014">
    <property type="term" value="C:post-mRNA release spliceosomal complex"/>
    <property type="evidence" value="ECO:0007669"/>
    <property type="project" value="TreeGrafter"/>
</dbReference>
<dbReference type="InterPro" id="IPR011990">
    <property type="entry name" value="TPR-like_helical_dom_sf"/>
</dbReference>
<dbReference type="GO" id="GO:0000349">
    <property type="term" value="P:generation of catalytic spliceosome for first transesterification step"/>
    <property type="evidence" value="ECO:0007669"/>
    <property type="project" value="TreeGrafter"/>
</dbReference>
<keyword evidence="7" id="KW-0539">Nucleus</keyword>
<evidence type="ECO:0000256" key="3">
    <source>
        <dbReference type="ARBA" id="ARBA00022664"/>
    </source>
</evidence>
<feature type="domain" description="Pre-mRNA-splicing factor SYF1 central HAT repeats" evidence="9">
    <location>
        <begin position="176"/>
        <end position="384"/>
    </location>
</feature>
<organism evidence="12 13">
    <name type="scientific">Acrasis kona</name>
    <dbReference type="NCBI Taxonomy" id="1008807"/>
    <lineage>
        <taxon>Eukaryota</taxon>
        <taxon>Discoba</taxon>
        <taxon>Heterolobosea</taxon>
        <taxon>Tetramitia</taxon>
        <taxon>Eutetramitia</taxon>
        <taxon>Acrasidae</taxon>
        <taxon>Acrasis</taxon>
    </lineage>
</organism>
<keyword evidence="3" id="KW-0507">mRNA processing</keyword>
<protein>
    <recommendedName>
        <fullName evidence="8">Pre-mRNA-splicing factor SYF1</fullName>
    </recommendedName>
</protein>
<evidence type="ECO:0000259" key="9">
    <source>
        <dbReference type="Pfam" id="PF23220"/>
    </source>
</evidence>
<dbReference type="Pfam" id="PF23233">
    <property type="entry name" value="HAT_Syf1_CNRKL1_N"/>
    <property type="match status" value="1"/>
</dbReference>
<sequence>MTTKSLPNFIENEDDFEYEEKVLRNPYELKPWWLYIYSKRTTSTPEIVNILYERALKTLPGSYKLWWNYLQDRVTQIRDLDLNDPSYESVIDAFERSLVTMHKMPRIWLDYCDFLMRQQFITRTRKTFDRALQSLPITQHSKIWKLYLEFAKKPFVPPETRDRIMERYLKLEPTFVESYIEELLEMGFYDKACIQLTKLVNSQDFRSVKKQTKYDLWTQLCGVFASHPDQIHSVPVDAIIRSGIKKYPSEVGDLWCSLATFYVHRGSFEQAFDIYEEAMTKVSTVKDFSQVFSSYSKLCDEIVEAKVTELQGVDIDSVENEEAKIDLEMRIAKYEYLMDRRPLLLNAVKLRQNPHNVHEWHKRATLLTDPEDVVAAYTDAVRTVETDKAVGKPFTLWSSFAKYYERNYKDLHSARTIFEGGIQILMKDANTSIEDMATLWCEYAEIEIKHKNFFNARNILQRATTQPKRNTFGRESGALDPVGDKLYKSIRLWSFYADLEESMGTLESTTSVYDRIIDLKIATPRIILNYGKYLEELHHFEDAFKAYERGISLFQYPQVFHIWVTYLTKFTKRYAGRKLERGRDLFEMAIHQVPKEFAQGLYLLYAKYEEDYGLAKLAMNVYERAITTCQDSDCFDVYCIYINRASEYFGVTKTRDIYEKAIANLPDKAARDMGIRYADLECKLGEVDRARAIYAHISKFCDPRVDSEFWKLWENFEKAHGNIETFKEMLRVRRSVQATLSTGNVMTTGMLQAHKENLIQQQKKRNREGEIVKAAPSVALLQGNIEALEKQVTSQEVNPDEIQI</sequence>
<dbReference type="Pfam" id="PF23231">
    <property type="entry name" value="HAT_Syf1_CNRKL1_C"/>
    <property type="match status" value="1"/>
</dbReference>
<dbReference type="EMBL" id="JAOPGA020001028">
    <property type="protein sequence ID" value="KAL0484194.1"/>
    <property type="molecule type" value="Genomic_DNA"/>
</dbReference>
<evidence type="ECO:0000256" key="8">
    <source>
        <dbReference type="ARBA" id="ARBA00039472"/>
    </source>
</evidence>
<dbReference type="Proteomes" id="UP001431209">
    <property type="component" value="Unassembled WGS sequence"/>
</dbReference>
<dbReference type="Pfam" id="PF23220">
    <property type="entry name" value="HAT_Syf1_M"/>
    <property type="match status" value="1"/>
</dbReference>
<evidence type="ECO:0000256" key="6">
    <source>
        <dbReference type="ARBA" id="ARBA00023187"/>
    </source>
</evidence>
<dbReference type="Gene3D" id="1.25.40.10">
    <property type="entry name" value="Tetratricopeptide repeat domain"/>
    <property type="match status" value="2"/>
</dbReference>
<evidence type="ECO:0000256" key="1">
    <source>
        <dbReference type="ARBA" id="ARBA00004123"/>
    </source>
</evidence>
<dbReference type="SMART" id="SM00386">
    <property type="entry name" value="HAT"/>
    <property type="match status" value="12"/>
</dbReference>
<dbReference type="GO" id="GO:0000974">
    <property type="term" value="C:Prp19 complex"/>
    <property type="evidence" value="ECO:0007669"/>
    <property type="project" value="TreeGrafter"/>
</dbReference>
<feature type="domain" description="Pre-mRNA-splicing factor Syf1/CRNKL1-like C-terminal HAT-repeats" evidence="10">
    <location>
        <begin position="387"/>
        <end position="767"/>
    </location>
</feature>
<evidence type="ECO:0000313" key="13">
    <source>
        <dbReference type="Proteomes" id="UP001431209"/>
    </source>
</evidence>
<dbReference type="InterPro" id="IPR055433">
    <property type="entry name" value="HAT_Syf1-like_N"/>
</dbReference>
<evidence type="ECO:0000256" key="2">
    <source>
        <dbReference type="ARBA" id="ARBA00008644"/>
    </source>
</evidence>
<evidence type="ECO:0000256" key="5">
    <source>
        <dbReference type="ARBA" id="ARBA00022737"/>
    </source>
</evidence>
<keyword evidence="13" id="KW-1185">Reference proteome</keyword>
<reference evidence="12 13" key="1">
    <citation type="submission" date="2024-03" db="EMBL/GenBank/DDBJ databases">
        <title>The Acrasis kona genome and developmental transcriptomes reveal deep origins of eukaryotic multicellular pathways.</title>
        <authorList>
            <person name="Sheikh S."/>
            <person name="Fu C.-J."/>
            <person name="Brown M.W."/>
            <person name="Baldauf S.L."/>
        </authorList>
    </citation>
    <scope>NUCLEOTIDE SEQUENCE [LARGE SCALE GENOMIC DNA]</scope>
    <source>
        <strain evidence="12 13">ATCC MYA-3509</strain>
    </source>
</reference>
<accession>A0AAW2Z487</accession>
<dbReference type="PANTHER" id="PTHR11246">
    <property type="entry name" value="PRE-MRNA SPLICING FACTOR"/>
    <property type="match status" value="1"/>
</dbReference>
<dbReference type="InterPro" id="IPR019734">
    <property type="entry name" value="TPR_rpt"/>
</dbReference>
<comment type="subcellular location">
    <subcellularLocation>
        <location evidence="1">Nucleus</location>
    </subcellularLocation>
</comment>
<evidence type="ECO:0000256" key="7">
    <source>
        <dbReference type="ARBA" id="ARBA00023242"/>
    </source>
</evidence>
<feature type="domain" description="Pre-mRNA-splicing factor Syf1-like N-terminal HAT-repeats" evidence="11">
    <location>
        <begin position="14"/>
        <end position="173"/>
    </location>
</feature>
<dbReference type="InterPro" id="IPR045075">
    <property type="entry name" value="Syf1-like"/>
</dbReference>
<dbReference type="FunFam" id="1.25.40.10:FF:000137">
    <property type="entry name" value="Pre-mRNA-splicing factor syf1"/>
    <property type="match status" value="1"/>
</dbReference>
<keyword evidence="5" id="KW-0677">Repeat</keyword>
<dbReference type="SUPFAM" id="SSF48452">
    <property type="entry name" value="TPR-like"/>
    <property type="match status" value="3"/>
</dbReference>
<dbReference type="AlphaFoldDB" id="A0AAW2Z487"/>
<evidence type="ECO:0000259" key="10">
    <source>
        <dbReference type="Pfam" id="PF23231"/>
    </source>
</evidence>